<comment type="caution">
    <text evidence="2">The sequence shown here is derived from an EMBL/GenBank/DDBJ whole genome shotgun (WGS) entry which is preliminary data.</text>
</comment>
<proteinExistence type="predicted"/>
<organism evidence="2 3">
    <name type="scientific">Acanthoscelides obtectus</name>
    <name type="common">Bean weevil</name>
    <name type="synonym">Bruchus obtectus</name>
    <dbReference type="NCBI Taxonomy" id="200917"/>
    <lineage>
        <taxon>Eukaryota</taxon>
        <taxon>Metazoa</taxon>
        <taxon>Ecdysozoa</taxon>
        <taxon>Arthropoda</taxon>
        <taxon>Hexapoda</taxon>
        <taxon>Insecta</taxon>
        <taxon>Pterygota</taxon>
        <taxon>Neoptera</taxon>
        <taxon>Endopterygota</taxon>
        <taxon>Coleoptera</taxon>
        <taxon>Polyphaga</taxon>
        <taxon>Cucujiformia</taxon>
        <taxon>Chrysomeloidea</taxon>
        <taxon>Chrysomelidae</taxon>
        <taxon>Bruchinae</taxon>
        <taxon>Bruchini</taxon>
        <taxon>Acanthoscelides</taxon>
    </lineage>
</organism>
<evidence type="ECO:0000256" key="1">
    <source>
        <dbReference type="SAM" id="MobiDB-lite"/>
    </source>
</evidence>
<gene>
    <name evidence="2" type="ORF">ACAOBT_LOCUS23633</name>
</gene>
<reference evidence="2" key="1">
    <citation type="submission" date="2022-03" db="EMBL/GenBank/DDBJ databases">
        <authorList>
            <person name="Sayadi A."/>
        </authorList>
    </citation>
    <scope>NUCLEOTIDE SEQUENCE</scope>
</reference>
<dbReference type="AlphaFoldDB" id="A0A9P0LI56"/>
<keyword evidence="3" id="KW-1185">Reference proteome</keyword>
<dbReference type="Proteomes" id="UP001152888">
    <property type="component" value="Unassembled WGS sequence"/>
</dbReference>
<dbReference type="EMBL" id="CAKOFQ010007280">
    <property type="protein sequence ID" value="CAH1997245.1"/>
    <property type="molecule type" value="Genomic_DNA"/>
</dbReference>
<name>A0A9P0LI56_ACAOB</name>
<evidence type="ECO:0000313" key="3">
    <source>
        <dbReference type="Proteomes" id="UP001152888"/>
    </source>
</evidence>
<evidence type="ECO:0000313" key="2">
    <source>
        <dbReference type="EMBL" id="CAH1997245.1"/>
    </source>
</evidence>
<accession>A0A9P0LI56</accession>
<feature type="region of interest" description="Disordered" evidence="1">
    <location>
        <begin position="34"/>
        <end position="64"/>
    </location>
</feature>
<protein>
    <submittedName>
        <fullName evidence="2">Uncharacterized protein</fullName>
    </submittedName>
</protein>
<sequence length="121" mass="14007">MFRDFVEESAESCPQKTSLSSLRCILPFRTKVVSSTKTDTKKKRLGSRSPEGSSKIGIHLGRKRGIKNKKWKNIKDSLRKYLDTRSSDAAKKKKYVHLEALSFLQNSAEKRRHFRGRPQRI</sequence>